<dbReference type="SUPFAM" id="SSF56935">
    <property type="entry name" value="Porins"/>
    <property type="match status" value="1"/>
</dbReference>
<protein>
    <submittedName>
        <fullName evidence="1">Uncharacterized protein</fullName>
    </submittedName>
</protein>
<organism evidence="1">
    <name type="scientific">hydrothermal vent metagenome</name>
    <dbReference type="NCBI Taxonomy" id="652676"/>
    <lineage>
        <taxon>unclassified sequences</taxon>
        <taxon>metagenomes</taxon>
        <taxon>ecological metagenomes</taxon>
    </lineage>
</organism>
<dbReference type="AlphaFoldDB" id="A0A3B1C379"/>
<proteinExistence type="predicted"/>
<reference evidence="1" key="1">
    <citation type="submission" date="2018-06" db="EMBL/GenBank/DDBJ databases">
        <authorList>
            <person name="Zhirakovskaya E."/>
        </authorList>
    </citation>
    <scope>NUCLEOTIDE SEQUENCE</scope>
</reference>
<accession>A0A3B1C379</accession>
<gene>
    <name evidence="1" type="ORF">MNBD_GAMMA25-1590</name>
</gene>
<evidence type="ECO:0000313" key="1">
    <source>
        <dbReference type="EMBL" id="VAX11367.1"/>
    </source>
</evidence>
<dbReference type="EMBL" id="UOFY01000067">
    <property type="protein sequence ID" value="VAX11367.1"/>
    <property type="molecule type" value="Genomic_DNA"/>
</dbReference>
<name>A0A3B1C379_9ZZZZ</name>
<sequence>MHRFLLFSLLSIIPPSVSATNLYEFLDPIPQDNSLWLEYSSGLEDSRNFYGELDLAVSTDQHLLLGAGKSDVLTFTKRVELYSFMLGYNSAYGEPFEFGLVYDYWGNTNELWTNSLSVPLRWNTRDWSLSLQPQLMKIYLYTRRFNQPQRRHSSDSRSLSGSVNYYGFVRWELGVTGSKYYYQADMERLDNPLARFLFSDVTLVLSYGFPRSRLAGNIAYNFDSWRLGIKQEQTISAVDASQLDITSVNANFYLSDDFSLLIEGGYISIENAEPYNYIKLGTRFFF</sequence>